<evidence type="ECO:0000256" key="1">
    <source>
        <dbReference type="PIRSR" id="PIRSR637460-1"/>
    </source>
</evidence>
<feature type="chain" id="PRO_5017358554" evidence="3">
    <location>
        <begin position="33"/>
        <end position="305"/>
    </location>
</feature>
<dbReference type="OrthoDB" id="5503950at2"/>
<feature type="disulfide bond" evidence="2">
    <location>
        <begin position="139"/>
        <end position="153"/>
    </location>
</feature>
<evidence type="ECO:0000256" key="2">
    <source>
        <dbReference type="PIRSR" id="PIRSR637460-2"/>
    </source>
</evidence>
<dbReference type="Pfam" id="PF13472">
    <property type="entry name" value="Lipase_GDSL_2"/>
    <property type="match status" value="1"/>
</dbReference>
<reference evidence="5 6" key="1">
    <citation type="journal article" date="2015" name="Antonie Van Leeuwenhoek">
        <title>Streptomyces klenkii sp. nov., isolated from deep marine sediment.</title>
        <authorList>
            <person name="Veyisoglu A."/>
            <person name="Sahin N."/>
        </authorList>
    </citation>
    <scope>NUCLEOTIDE SEQUENCE [LARGE SCALE GENOMIC DNA]</scope>
    <source>
        <strain evidence="5 6">KCTC 29202</strain>
    </source>
</reference>
<dbReference type="InterPro" id="IPR036514">
    <property type="entry name" value="SGNH_hydro_sf"/>
</dbReference>
<feature type="active site" description="Nucleophile" evidence="1">
    <location>
        <position position="50"/>
    </location>
</feature>
<evidence type="ECO:0000313" key="6">
    <source>
        <dbReference type="Proteomes" id="UP000270343"/>
    </source>
</evidence>
<dbReference type="InterPro" id="IPR013830">
    <property type="entry name" value="SGNH_hydro"/>
</dbReference>
<dbReference type="RefSeq" id="WP_120753141.1">
    <property type="nucleotide sequence ID" value="NZ_RBAM01000001.1"/>
</dbReference>
<comment type="caution">
    <text evidence="5">The sequence shown here is derived from an EMBL/GenBank/DDBJ whole genome shotgun (WGS) entry which is preliminary data.</text>
</comment>
<dbReference type="InterPro" id="IPR037460">
    <property type="entry name" value="SEST-like"/>
</dbReference>
<sequence length="305" mass="32358">MQRRNRSRVRATLAALGVTAVLGAGVVTPASATPSPAAAVGERYVALGDSFTSGPLVPRQVHLRCARSDADYPSLTRTALGITDFTDVSCSGAKTDDMWEPQQGMGNPAQLDALSPDTTLVTVGIGGNDIMFGEIILLCTTPLGTPVPRGNPCERRYAQGGTDELQQRIDSTASKVADVLTAIHQRAPHARVALVGYPEVIGDDTEGCRQSLRVADGDQPYLRGVLHSLNAMLLSEADTHDALYVDTTAVTTGHDACRPFDDRYVEGLFTRPTRPAVAVHPNANGERAMAEAVLGALQDGSRSRR</sequence>
<evidence type="ECO:0000313" key="5">
    <source>
        <dbReference type="EMBL" id="RKN77527.1"/>
    </source>
</evidence>
<dbReference type="GO" id="GO:0004806">
    <property type="term" value="F:triacylglycerol lipase activity"/>
    <property type="evidence" value="ECO:0007669"/>
    <property type="project" value="TreeGrafter"/>
</dbReference>
<dbReference type="EMBL" id="RBAM01000001">
    <property type="protein sequence ID" value="RKN77527.1"/>
    <property type="molecule type" value="Genomic_DNA"/>
</dbReference>
<feature type="active site" evidence="1">
    <location>
        <position position="280"/>
    </location>
</feature>
<feature type="domain" description="SGNH hydrolase-type esterase" evidence="4">
    <location>
        <begin position="46"/>
        <end position="288"/>
    </location>
</feature>
<dbReference type="GO" id="GO:0019433">
    <property type="term" value="P:triglyceride catabolic process"/>
    <property type="evidence" value="ECO:0007669"/>
    <property type="project" value="TreeGrafter"/>
</dbReference>
<evidence type="ECO:0000259" key="4">
    <source>
        <dbReference type="Pfam" id="PF13472"/>
    </source>
</evidence>
<proteinExistence type="predicted"/>
<dbReference type="Proteomes" id="UP000270343">
    <property type="component" value="Unassembled WGS sequence"/>
</dbReference>
<dbReference type="PANTHER" id="PTHR37981:SF1">
    <property type="entry name" value="SGNH HYDROLASE-TYPE ESTERASE DOMAIN-CONTAINING PROTEIN"/>
    <property type="match status" value="1"/>
</dbReference>
<keyword evidence="6" id="KW-1185">Reference proteome</keyword>
<accession>A0A3B0C0K0</accession>
<feature type="signal peptide" evidence="3">
    <location>
        <begin position="1"/>
        <end position="32"/>
    </location>
</feature>
<gene>
    <name evidence="5" type="ORF">D7231_02070</name>
</gene>
<organism evidence="5 6">
    <name type="scientific">Streptomyces klenkii</name>
    <dbReference type="NCBI Taxonomy" id="1420899"/>
    <lineage>
        <taxon>Bacteria</taxon>
        <taxon>Bacillati</taxon>
        <taxon>Actinomycetota</taxon>
        <taxon>Actinomycetes</taxon>
        <taxon>Kitasatosporales</taxon>
        <taxon>Streptomycetaceae</taxon>
        <taxon>Streptomyces</taxon>
    </lineage>
</organism>
<keyword evidence="2" id="KW-1015">Disulfide bond</keyword>
<evidence type="ECO:0000256" key="3">
    <source>
        <dbReference type="SAM" id="SignalP"/>
    </source>
</evidence>
<dbReference type="Gene3D" id="3.40.50.1110">
    <property type="entry name" value="SGNH hydrolase"/>
    <property type="match status" value="1"/>
</dbReference>
<keyword evidence="5" id="KW-0378">Hydrolase</keyword>
<feature type="disulfide bond" evidence="2">
    <location>
        <begin position="65"/>
        <end position="90"/>
    </location>
</feature>
<dbReference type="SUPFAM" id="SSF52266">
    <property type="entry name" value="SGNH hydrolase"/>
    <property type="match status" value="1"/>
</dbReference>
<dbReference type="AlphaFoldDB" id="A0A3B0C0K0"/>
<dbReference type="PANTHER" id="PTHR37981">
    <property type="entry name" value="LIPASE 2"/>
    <property type="match status" value="1"/>
</dbReference>
<dbReference type="CDD" id="cd01823">
    <property type="entry name" value="SEST_like"/>
    <property type="match status" value="1"/>
</dbReference>
<name>A0A3B0C0K0_9ACTN</name>
<keyword evidence="3" id="KW-0732">Signal</keyword>
<protein>
    <submittedName>
        <fullName evidence="5">SGNH/GDSL hydrolase family protein</fullName>
    </submittedName>
</protein>